<keyword evidence="3" id="KW-1185">Reference proteome</keyword>
<organism evidence="2 3">
    <name type="scientific">Pyrenophora tritici-repentis</name>
    <dbReference type="NCBI Taxonomy" id="45151"/>
    <lineage>
        <taxon>Eukaryota</taxon>
        <taxon>Fungi</taxon>
        <taxon>Dikarya</taxon>
        <taxon>Ascomycota</taxon>
        <taxon>Pezizomycotina</taxon>
        <taxon>Dothideomycetes</taxon>
        <taxon>Pleosporomycetidae</taxon>
        <taxon>Pleosporales</taxon>
        <taxon>Pleosporineae</taxon>
        <taxon>Pleosporaceae</taxon>
        <taxon>Pyrenophora</taxon>
    </lineage>
</organism>
<name>A0A316ZRT7_9PLEO</name>
<feature type="compositionally biased region" description="Acidic residues" evidence="1">
    <location>
        <begin position="336"/>
        <end position="345"/>
    </location>
</feature>
<evidence type="ECO:0000256" key="1">
    <source>
        <dbReference type="SAM" id="MobiDB-lite"/>
    </source>
</evidence>
<evidence type="ECO:0000313" key="3">
    <source>
        <dbReference type="Proteomes" id="UP000249757"/>
    </source>
</evidence>
<feature type="region of interest" description="Disordered" evidence="1">
    <location>
        <begin position="754"/>
        <end position="773"/>
    </location>
</feature>
<protein>
    <submittedName>
        <fullName evidence="2">Serine threonine-protein phosphatase dullard protein</fullName>
    </submittedName>
</protein>
<feature type="compositionally biased region" description="Basic and acidic residues" evidence="1">
    <location>
        <begin position="313"/>
        <end position="326"/>
    </location>
</feature>
<feature type="region of interest" description="Disordered" evidence="1">
    <location>
        <begin position="1"/>
        <end position="298"/>
    </location>
</feature>
<dbReference type="InterPro" id="IPR004274">
    <property type="entry name" value="FCP1_dom"/>
</dbReference>
<dbReference type="InterPro" id="IPR023214">
    <property type="entry name" value="HAD_sf"/>
</dbReference>
<feature type="compositionally biased region" description="Polar residues" evidence="1">
    <location>
        <begin position="40"/>
        <end position="61"/>
    </location>
</feature>
<feature type="compositionally biased region" description="Basic and acidic residues" evidence="1">
    <location>
        <begin position="236"/>
        <end position="253"/>
    </location>
</feature>
<reference evidence="3" key="1">
    <citation type="journal article" date="2022" name="Microb. Genom.">
        <title>A global pangenome for the wheat fungal pathogen Pyrenophora tritici-repentis and prediction of effector protein structural homology.</title>
        <authorList>
            <person name="Moolhuijzen P.M."/>
            <person name="See P.T."/>
            <person name="Shi G."/>
            <person name="Powell H.R."/>
            <person name="Cockram J."/>
            <person name="Jorgensen L.N."/>
            <person name="Benslimane H."/>
            <person name="Strelkov S.E."/>
            <person name="Turner J."/>
            <person name="Liu Z."/>
            <person name="Moffat C.S."/>
        </authorList>
    </citation>
    <scope>NUCLEOTIDE SEQUENCE [LARGE SCALE GENOMIC DNA]</scope>
</reference>
<dbReference type="PROSITE" id="PS50969">
    <property type="entry name" value="FCP1"/>
    <property type="match status" value="1"/>
</dbReference>
<dbReference type="SMART" id="SM00577">
    <property type="entry name" value="CPDc"/>
    <property type="match status" value="1"/>
</dbReference>
<dbReference type="SUPFAM" id="SSF56784">
    <property type="entry name" value="HAD-like"/>
    <property type="match status" value="1"/>
</dbReference>
<feature type="compositionally biased region" description="Polar residues" evidence="1">
    <location>
        <begin position="280"/>
        <end position="291"/>
    </location>
</feature>
<feature type="compositionally biased region" description="Polar residues" evidence="1">
    <location>
        <begin position="175"/>
        <end position="201"/>
    </location>
</feature>
<gene>
    <name evidence="2" type="ORF">Ptr86124_008827</name>
</gene>
<feature type="compositionally biased region" description="Basic and acidic residues" evidence="1">
    <location>
        <begin position="763"/>
        <end position="772"/>
    </location>
</feature>
<dbReference type="Proteomes" id="UP000249757">
    <property type="component" value="Unassembled WGS sequence"/>
</dbReference>
<dbReference type="FunFam" id="3.40.50.1000:FF:000043">
    <property type="entry name" value="General stress response phosphoprotein phosphatase Psr1/2"/>
    <property type="match status" value="1"/>
</dbReference>
<accession>A0A316ZRT7</accession>
<comment type="caution">
    <text evidence="2">The sequence shown here is derived from an EMBL/GenBank/DDBJ whole genome shotgun (WGS) entry which is preliminary data.</text>
</comment>
<dbReference type="EMBL" id="NRDI02000012">
    <property type="protein sequence ID" value="KAI1511987.1"/>
    <property type="molecule type" value="Genomic_DNA"/>
</dbReference>
<evidence type="ECO:0000313" key="2">
    <source>
        <dbReference type="EMBL" id="KAI1511987.1"/>
    </source>
</evidence>
<dbReference type="Gene3D" id="3.40.50.1000">
    <property type="entry name" value="HAD superfamily/HAD-like"/>
    <property type="match status" value="1"/>
</dbReference>
<sequence>MTSQPSVDSSRLSSDKTGGPSEHTNGTAGMQNAIAMNTFAPGQSSSQGPSTDAAGTTSQADSKQKRSLLNVPRSGSTPNDSQTPNTGLSGATAADAESIGRGSKHSKRSLMGKRRAGSTASSKRSQSRAAATEKADQPPPVPAVNRPASTRSKTRKSGGLLSCLPCFAPKESRTAGDSTPPENVKQAQTVPARQTSQSTPVKKQEPIVAESNQTESREPLDEKIGTETLGSGLAERPSHGDGTAERKSVEDRPQVVTRSSSQKQQTAPVPPPQPATLQTGHPQISVTNPTPAATPVLPRPSVEQQRIIEDQTEEQKQLDNDIEMKDVPLSTNDVPQEGEEATGEAESEHAKVDLPPPPPLAERQVAVQHQTAEVAEAEPQKYLLGPIAPRFQGKKCLVLDLDETLVHSSFKILHQADFTIPVEIEGQYHNVYVIKRPGVDQFMKRVGELYEVVVFTASVSKYGDPLLDQLDIHGVVHHRLFRESCYNHQGNYVKDLSQIGRDLKDTIIIDNSPTSYIFHPQHAVPISSWFSDAHDNELLDLIPVLEDLAGQQVSDVSLVLDVALQLNPASNYYPKAGSVIASSFTSPLDPLYLAGIFQPIFTRSYPHHRYVERITLFRAILLAFSPPALTPQDPSKLVSLKQLTHENPNRVICVFPETTTTNGRGILPLCPSLLSADGKTKIYPVNLRYTPQDVTTPVPGGYLSWFWGLLSKPTHQMRVRIASRVYNNSNQDTPERQKLAEKASGYEANIFDQPEFRNGASGKHGEGGDGMHIDVGSAVQQEVSEQEQKVLERVAEDLARLGRVKRVGLGVEDKVAFLKIWGSRKR</sequence>
<proteinExistence type="predicted"/>
<dbReference type="GO" id="GO:0034198">
    <property type="term" value="P:cellular response to amino acid starvation"/>
    <property type="evidence" value="ECO:0007669"/>
    <property type="project" value="UniProtKB-ARBA"/>
</dbReference>
<dbReference type="GO" id="GO:0045944">
    <property type="term" value="P:positive regulation of transcription by RNA polymerase II"/>
    <property type="evidence" value="ECO:0007669"/>
    <property type="project" value="UniProtKB-ARBA"/>
</dbReference>
<dbReference type="InterPro" id="IPR050365">
    <property type="entry name" value="TIM50"/>
</dbReference>
<feature type="compositionally biased region" description="Polar residues" evidence="1">
    <location>
        <begin position="73"/>
        <end position="89"/>
    </location>
</feature>
<dbReference type="InterPro" id="IPR011948">
    <property type="entry name" value="Dullard_phosphatase"/>
</dbReference>
<feature type="compositionally biased region" description="Basic and acidic residues" evidence="1">
    <location>
        <begin position="215"/>
        <end position="225"/>
    </location>
</feature>
<dbReference type="Pfam" id="PF03031">
    <property type="entry name" value="NIF"/>
    <property type="match status" value="1"/>
</dbReference>
<dbReference type="GO" id="GO:0009651">
    <property type="term" value="P:response to salt stress"/>
    <property type="evidence" value="ECO:0007669"/>
    <property type="project" value="UniProtKB-ARBA"/>
</dbReference>
<dbReference type="GO" id="GO:0016791">
    <property type="term" value="F:phosphatase activity"/>
    <property type="evidence" value="ECO:0007669"/>
    <property type="project" value="InterPro"/>
</dbReference>
<dbReference type="CDD" id="cd07521">
    <property type="entry name" value="HAD_FCP1-like"/>
    <property type="match status" value="1"/>
</dbReference>
<dbReference type="NCBIfam" id="TIGR02251">
    <property type="entry name" value="HIF-SF_euk"/>
    <property type="match status" value="1"/>
</dbReference>
<feature type="compositionally biased region" description="Basic residues" evidence="1">
    <location>
        <begin position="102"/>
        <end position="116"/>
    </location>
</feature>
<feature type="region of interest" description="Disordered" evidence="1">
    <location>
        <begin position="313"/>
        <end position="357"/>
    </location>
</feature>
<dbReference type="GO" id="GO:1904262">
    <property type="term" value="P:negative regulation of TORC1 signaling"/>
    <property type="evidence" value="ECO:0007669"/>
    <property type="project" value="UniProtKB-ARBA"/>
</dbReference>
<feature type="compositionally biased region" description="Polar residues" evidence="1">
    <location>
        <begin position="1"/>
        <end position="30"/>
    </location>
</feature>
<feature type="compositionally biased region" description="Low complexity" evidence="1">
    <location>
        <begin position="117"/>
        <end position="130"/>
    </location>
</feature>
<dbReference type="InterPro" id="IPR036412">
    <property type="entry name" value="HAD-like_sf"/>
</dbReference>
<dbReference type="PANTHER" id="PTHR12210">
    <property type="entry name" value="DULLARD PROTEIN PHOSPHATASE"/>
    <property type="match status" value="1"/>
</dbReference>
<dbReference type="AlphaFoldDB" id="A0A316ZRT7"/>